<dbReference type="EMBL" id="CP025096">
    <property type="protein sequence ID" value="AUD02685.1"/>
    <property type="molecule type" value="Genomic_DNA"/>
</dbReference>
<dbReference type="Proteomes" id="UP000232883">
    <property type="component" value="Chromosome"/>
</dbReference>
<reference evidence="3 4" key="1">
    <citation type="submission" date="2017-11" db="EMBL/GenBank/DDBJ databases">
        <title>Taxonomic description and genome sequences of Spirosoma HA7 sp. nov., isolated from pollen microhabitat of Corylus avellana.</title>
        <authorList>
            <person name="Ambika Manirajan B."/>
            <person name="Suarez C."/>
            <person name="Ratering S."/>
            <person name="Geissler-Plaum R."/>
            <person name="Cardinale M."/>
            <person name="Sylvia S."/>
        </authorList>
    </citation>
    <scope>NUCLEOTIDE SEQUENCE [LARGE SCALE GENOMIC DNA]</scope>
    <source>
        <strain evidence="3 4">HA7</strain>
    </source>
</reference>
<gene>
    <name evidence="3" type="ORF">CWM47_13065</name>
</gene>
<evidence type="ECO:0000256" key="1">
    <source>
        <dbReference type="SAM" id="SignalP"/>
    </source>
</evidence>
<keyword evidence="4" id="KW-1185">Reference proteome</keyword>
<evidence type="ECO:0000259" key="2">
    <source>
        <dbReference type="Pfam" id="PF20041"/>
    </source>
</evidence>
<dbReference type="RefSeq" id="WP_100988402.1">
    <property type="nucleotide sequence ID" value="NZ_CP025096.1"/>
</dbReference>
<feature type="domain" description="DUF6443" evidence="2">
    <location>
        <begin position="52"/>
        <end position="141"/>
    </location>
</feature>
<dbReference type="OrthoDB" id="1380840at2"/>
<evidence type="ECO:0000313" key="3">
    <source>
        <dbReference type="EMBL" id="AUD02685.1"/>
    </source>
</evidence>
<feature type="signal peptide" evidence="1">
    <location>
        <begin position="1"/>
        <end position="37"/>
    </location>
</feature>
<dbReference type="AlphaFoldDB" id="A0A2K8YYI3"/>
<dbReference type="InterPro" id="IPR045619">
    <property type="entry name" value="DUF6443"/>
</dbReference>
<sequence length="164" mass="18063">MSQPLSVFHRPQANRLRYYYAALALLLGGLLAPNAQAQLTPTATYPYVLEQTPRTPQTAVSRTSPYTDVPATIQYTDGLGRPRQTIQVLGAGNAGLDVATSFIEYDSFGRPMQAYKPMPGLNQGGSVWGPTSMTLTGQQRVFTKTPIRLIRPITTTRHWIDPVK</sequence>
<proteinExistence type="predicted"/>
<dbReference type="KEGG" id="spir:CWM47_13065"/>
<feature type="chain" id="PRO_5014700946" description="DUF6443 domain-containing protein" evidence="1">
    <location>
        <begin position="38"/>
        <end position="164"/>
    </location>
</feature>
<keyword evidence="1" id="KW-0732">Signal</keyword>
<accession>A0A2K8YYI3</accession>
<protein>
    <recommendedName>
        <fullName evidence="2">DUF6443 domain-containing protein</fullName>
    </recommendedName>
</protein>
<evidence type="ECO:0000313" key="4">
    <source>
        <dbReference type="Proteomes" id="UP000232883"/>
    </source>
</evidence>
<name>A0A2K8YYI3_9BACT</name>
<organism evidence="3 4">
    <name type="scientific">Spirosoma pollinicola</name>
    <dbReference type="NCBI Taxonomy" id="2057025"/>
    <lineage>
        <taxon>Bacteria</taxon>
        <taxon>Pseudomonadati</taxon>
        <taxon>Bacteroidota</taxon>
        <taxon>Cytophagia</taxon>
        <taxon>Cytophagales</taxon>
        <taxon>Cytophagaceae</taxon>
        <taxon>Spirosoma</taxon>
    </lineage>
</organism>
<dbReference type="Pfam" id="PF20041">
    <property type="entry name" value="DUF6443"/>
    <property type="match status" value="1"/>
</dbReference>